<evidence type="ECO:0000313" key="3">
    <source>
        <dbReference type="EMBL" id="TVX93551.1"/>
    </source>
</evidence>
<feature type="domain" description="F5/8 type C" evidence="1">
    <location>
        <begin position="393"/>
        <end position="526"/>
    </location>
</feature>
<dbReference type="SUPFAM" id="SSF49265">
    <property type="entry name" value="Fibronectin type III"/>
    <property type="match status" value="1"/>
</dbReference>
<dbReference type="InterPro" id="IPR000421">
    <property type="entry name" value="FA58C"/>
</dbReference>
<sequence>MEIIEKPIFYNYLACSKSQALKYLALRVDITPLMWNAYEPVTSIYEEMVVNRLTPWEYNWELKPFNDEVGIFKEDIVVENFQNGKADIIQLLNEGYTVQLSVLNRFIPHMVQSPQDGNHSLAIISYDKHKDTFKLFDYPYEYEYDAKIIQDGYNHVEDNYYLYYRIQETGRRPTLKHLFQERMLQMSDDFSCYAHLKRQILDRSIATDNLIFFFGVASLSRELTSTFISNNQYSNYLVEISNKIYRQMEVLKQLYLKMYLKTSVSNQELSSIAQKIDTLITLEVEFLNGIKNEILSGNKIDSLIMNPDPPSEVYIKYRTDTSAWLVWSDLEVEKLENMTYEIYINSELIDVCKQNTYIISELLPETNYVVRIKSVNKYGLKSLVDKEVSFRTTAKKTFGNLSYGKPVIASSFEDLDRLHYHIVDEDTSTRWGSLYNDHEWIVIDLGFPKEFNRIRLHWEAAHAIKYRIQISNDFENWIDLHYAETCKGKEEEITKIPNQAQYIRIYCEKRATKFGYSLWEFSVYNDK</sequence>
<dbReference type="InterPro" id="IPR036116">
    <property type="entry name" value="FN3_sf"/>
</dbReference>
<keyword evidence="4" id="KW-1185">Reference proteome</keyword>
<reference evidence="3 4" key="1">
    <citation type="submission" date="2019-07" db="EMBL/GenBank/DDBJ databases">
        <authorList>
            <person name="Kim J."/>
        </authorList>
    </citation>
    <scope>NUCLEOTIDE SEQUENCE [LARGE SCALE GENOMIC DNA]</scope>
    <source>
        <strain evidence="3 4">N4</strain>
    </source>
</reference>
<dbReference type="Gene3D" id="2.60.40.10">
    <property type="entry name" value="Immunoglobulins"/>
    <property type="match status" value="1"/>
</dbReference>
<evidence type="ECO:0000259" key="2">
    <source>
        <dbReference type="PROSITE" id="PS50853"/>
    </source>
</evidence>
<dbReference type="Gene3D" id="2.60.120.260">
    <property type="entry name" value="Galactose-binding domain-like"/>
    <property type="match status" value="1"/>
</dbReference>
<evidence type="ECO:0008006" key="5">
    <source>
        <dbReference type="Google" id="ProtNLM"/>
    </source>
</evidence>
<dbReference type="SUPFAM" id="SSF49785">
    <property type="entry name" value="Galactose-binding domain-like"/>
    <property type="match status" value="1"/>
</dbReference>
<accession>A0A559J132</accession>
<organism evidence="3 4">
    <name type="scientific">Paenibacillus agilis</name>
    <dbReference type="NCBI Taxonomy" id="3020863"/>
    <lineage>
        <taxon>Bacteria</taxon>
        <taxon>Bacillati</taxon>
        <taxon>Bacillota</taxon>
        <taxon>Bacilli</taxon>
        <taxon>Bacillales</taxon>
        <taxon>Paenibacillaceae</taxon>
        <taxon>Paenibacillus</taxon>
    </lineage>
</organism>
<dbReference type="RefSeq" id="WP_144990140.1">
    <property type="nucleotide sequence ID" value="NZ_VNJK01000001.1"/>
</dbReference>
<dbReference type="CDD" id="cd00063">
    <property type="entry name" value="FN3"/>
    <property type="match status" value="1"/>
</dbReference>
<name>A0A559J132_9BACL</name>
<dbReference type="Proteomes" id="UP000318102">
    <property type="component" value="Unassembled WGS sequence"/>
</dbReference>
<comment type="caution">
    <text evidence="3">The sequence shown here is derived from an EMBL/GenBank/DDBJ whole genome shotgun (WGS) entry which is preliminary data.</text>
</comment>
<gene>
    <name evidence="3" type="ORF">FPZ44_11100</name>
</gene>
<evidence type="ECO:0000259" key="1">
    <source>
        <dbReference type="PROSITE" id="PS50022"/>
    </source>
</evidence>
<feature type="domain" description="Fibronectin type-III" evidence="2">
    <location>
        <begin position="309"/>
        <end position="395"/>
    </location>
</feature>
<dbReference type="PROSITE" id="PS50853">
    <property type="entry name" value="FN3"/>
    <property type="match status" value="1"/>
</dbReference>
<evidence type="ECO:0000313" key="4">
    <source>
        <dbReference type="Proteomes" id="UP000318102"/>
    </source>
</evidence>
<proteinExistence type="predicted"/>
<dbReference type="AlphaFoldDB" id="A0A559J132"/>
<dbReference type="InterPro" id="IPR013783">
    <property type="entry name" value="Ig-like_fold"/>
</dbReference>
<dbReference type="Pfam" id="PF00754">
    <property type="entry name" value="F5_F8_type_C"/>
    <property type="match status" value="1"/>
</dbReference>
<dbReference type="OrthoDB" id="5480482at2"/>
<dbReference type="EMBL" id="VNJK01000001">
    <property type="protein sequence ID" value="TVX93551.1"/>
    <property type="molecule type" value="Genomic_DNA"/>
</dbReference>
<dbReference type="InterPro" id="IPR008979">
    <property type="entry name" value="Galactose-bd-like_sf"/>
</dbReference>
<protein>
    <recommendedName>
        <fullName evidence="5">F5/8 type C domain-containing protein</fullName>
    </recommendedName>
</protein>
<dbReference type="InterPro" id="IPR003961">
    <property type="entry name" value="FN3_dom"/>
</dbReference>
<dbReference type="PROSITE" id="PS50022">
    <property type="entry name" value="FA58C_3"/>
    <property type="match status" value="1"/>
</dbReference>
<dbReference type="SMART" id="SM00060">
    <property type="entry name" value="FN3"/>
    <property type="match status" value="1"/>
</dbReference>